<dbReference type="Proteomes" id="UP000007755">
    <property type="component" value="Unassembled WGS sequence"/>
</dbReference>
<evidence type="ECO:0000313" key="3">
    <source>
        <dbReference type="Proteomes" id="UP000007755"/>
    </source>
</evidence>
<proteinExistence type="predicted"/>
<protein>
    <submittedName>
        <fullName evidence="2">Uncharacterized protein</fullName>
    </submittedName>
</protein>
<evidence type="ECO:0000313" key="2">
    <source>
        <dbReference type="EMBL" id="EGI59036.1"/>
    </source>
</evidence>
<organism evidence="3">
    <name type="scientific">Acromyrmex echinatior</name>
    <name type="common">Panamanian leafcutter ant</name>
    <name type="synonym">Acromyrmex octospinosus echinatior</name>
    <dbReference type="NCBI Taxonomy" id="103372"/>
    <lineage>
        <taxon>Eukaryota</taxon>
        <taxon>Metazoa</taxon>
        <taxon>Ecdysozoa</taxon>
        <taxon>Arthropoda</taxon>
        <taxon>Hexapoda</taxon>
        <taxon>Insecta</taxon>
        <taxon>Pterygota</taxon>
        <taxon>Neoptera</taxon>
        <taxon>Endopterygota</taxon>
        <taxon>Hymenoptera</taxon>
        <taxon>Apocrita</taxon>
        <taxon>Aculeata</taxon>
        <taxon>Formicoidea</taxon>
        <taxon>Formicidae</taxon>
        <taxon>Myrmicinae</taxon>
        <taxon>Acromyrmex</taxon>
    </lineage>
</organism>
<sequence length="165" mass="18273">MGSVCETTLGQRSRVDTARSFAKSPRRRWDQTELCDIGQVLRMQTELSRGGSRPRAGLSRRVVGWCRCGVRETTERVPQFSSPTRRSSLSAVIAVVVIIVEIVIGIACVNLVVLFRSVSAACPARVPFQSSTQHATDLEARSLYVRYRTITIGTMTTTIEFVSHV</sequence>
<evidence type="ECO:0000256" key="1">
    <source>
        <dbReference type="SAM" id="Phobius"/>
    </source>
</evidence>
<keyword evidence="1" id="KW-0812">Transmembrane</keyword>
<feature type="transmembrane region" description="Helical" evidence="1">
    <location>
        <begin position="89"/>
        <end position="115"/>
    </location>
</feature>
<name>F4X3E5_ACREC</name>
<dbReference type="EMBL" id="GL888613">
    <property type="protein sequence ID" value="EGI59036.1"/>
    <property type="molecule type" value="Genomic_DNA"/>
</dbReference>
<accession>F4X3E5</accession>
<keyword evidence="1" id="KW-1133">Transmembrane helix</keyword>
<dbReference type="AlphaFoldDB" id="F4X3E5"/>
<reference evidence="2" key="1">
    <citation type="submission" date="2011-02" db="EMBL/GenBank/DDBJ databases">
        <title>The genome of the leaf-cutting ant Acromyrmex echinatior suggests key adaptations to social evolution and fungus farming.</title>
        <authorList>
            <person name="Nygaard S."/>
            <person name="Zhang G."/>
        </authorList>
    </citation>
    <scope>NUCLEOTIDE SEQUENCE</scope>
</reference>
<keyword evidence="1" id="KW-0472">Membrane</keyword>
<dbReference type="InParanoid" id="F4X3E5"/>
<keyword evidence="3" id="KW-1185">Reference proteome</keyword>
<gene>
    <name evidence="2" type="ORF">G5I_12891</name>
</gene>